<dbReference type="Proteomes" id="UP000037982">
    <property type="component" value="Unassembled WGS sequence"/>
</dbReference>
<sequence>MRGRGCGHRAVRAGLFTALCVALSAASHVLLSGTPLPPAALAAVCTGVCAAAYALTGRERGFGAAAALLVPLRPAGRELLCRGGESGTPPARLIAHAGGLLRAVAAFAFRPLLRVPGCTADNSRPGRARRGAPRHLPPAAPFPLLAHCVRRRGPPRTAAV</sequence>
<dbReference type="AlphaFoldDB" id="A0A0N0GYL8"/>
<keyword evidence="2" id="KW-1185">Reference proteome</keyword>
<comment type="caution">
    <text evidence="1">The sequence shown here is derived from an EMBL/GenBank/DDBJ whole genome shotgun (WGS) entry which is preliminary data.</text>
</comment>
<dbReference type="PATRIC" id="fig|66876.3.peg.5016"/>
<gene>
    <name evidence="1" type="ORF">ADL29_22860</name>
</gene>
<proteinExistence type="predicted"/>
<dbReference type="EMBL" id="LGKG01000145">
    <property type="protein sequence ID" value="KPC61700.1"/>
    <property type="molecule type" value="Genomic_DNA"/>
</dbReference>
<evidence type="ECO:0000313" key="2">
    <source>
        <dbReference type="Proteomes" id="UP000037982"/>
    </source>
</evidence>
<evidence type="ECO:0000313" key="1">
    <source>
        <dbReference type="EMBL" id="KPC61700.1"/>
    </source>
</evidence>
<organism evidence="1 2">
    <name type="scientific">Streptomyces chattanoogensis</name>
    <dbReference type="NCBI Taxonomy" id="66876"/>
    <lineage>
        <taxon>Bacteria</taxon>
        <taxon>Bacillati</taxon>
        <taxon>Actinomycetota</taxon>
        <taxon>Actinomycetes</taxon>
        <taxon>Kitasatosporales</taxon>
        <taxon>Streptomycetaceae</taxon>
        <taxon>Streptomyces</taxon>
    </lineage>
</organism>
<name>A0A0N0GYL8_9ACTN</name>
<reference evidence="2" key="1">
    <citation type="submission" date="2015-07" db="EMBL/GenBank/DDBJ databases">
        <authorList>
            <person name="Ju K.-S."/>
            <person name="Doroghazi J.R."/>
            <person name="Metcalf W.W."/>
        </authorList>
    </citation>
    <scope>NUCLEOTIDE SEQUENCE [LARGE SCALE GENOMIC DNA]</scope>
    <source>
        <strain evidence="2">NRRL ISP-5002</strain>
    </source>
</reference>
<dbReference type="RefSeq" id="WP_053925471.1">
    <property type="nucleotide sequence ID" value="NZ_LGKG01000145.1"/>
</dbReference>
<accession>A0A0N0GYL8</accession>
<protein>
    <submittedName>
        <fullName evidence="1">Uncharacterized protein</fullName>
    </submittedName>
</protein>